<comment type="caution">
    <text evidence="2">The sequence shown here is derived from an EMBL/GenBank/DDBJ whole genome shotgun (WGS) entry which is preliminary data.</text>
</comment>
<dbReference type="SUPFAM" id="SSF75169">
    <property type="entry name" value="DsrEFH-like"/>
    <property type="match status" value="1"/>
</dbReference>
<reference evidence="2" key="1">
    <citation type="submission" date="2021-12" db="EMBL/GenBank/DDBJ databases">
        <authorList>
            <person name="Rodrigo-Torres L."/>
            <person name="Arahal R. D."/>
            <person name="Lucena T."/>
        </authorList>
    </citation>
    <scope>NUCLEOTIDE SEQUENCE</scope>
    <source>
        <strain evidence="2">CECT 8858</strain>
    </source>
</reference>
<proteinExistence type="predicted"/>
<name>A0ABM9AMJ4_9BACT</name>
<feature type="chain" id="PRO_5046018627" description="DsrE/DsrF-like family protein" evidence="1">
    <location>
        <begin position="22"/>
        <end position="142"/>
    </location>
</feature>
<dbReference type="InterPro" id="IPR027396">
    <property type="entry name" value="DsrEFH-like"/>
</dbReference>
<keyword evidence="1" id="KW-0732">Signal</keyword>
<dbReference type="PANTHER" id="PTHR37691">
    <property type="entry name" value="BLR3518 PROTEIN"/>
    <property type="match status" value="1"/>
</dbReference>
<dbReference type="PANTHER" id="PTHR37691:SF1">
    <property type="entry name" value="BLR3518 PROTEIN"/>
    <property type="match status" value="1"/>
</dbReference>
<accession>A0ABM9AMJ4</accession>
<dbReference type="InterPro" id="IPR003787">
    <property type="entry name" value="Sulphur_relay_DsrE/F-like"/>
</dbReference>
<dbReference type="RefSeq" id="WP_238804959.1">
    <property type="nucleotide sequence ID" value="NZ_CAKLPY010000001.1"/>
</dbReference>
<evidence type="ECO:0008006" key="4">
    <source>
        <dbReference type="Google" id="ProtNLM"/>
    </source>
</evidence>
<protein>
    <recommendedName>
        <fullName evidence="4">DsrE/DsrF-like family protein</fullName>
    </recommendedName>
</protein>
<dbReference type="EMBL" id="CAKLPY010000001">
    <property type="protein sequence ID" value="CAH0994834.1"/>
    <property type="molecule type" value="Genomic_DNA"/>
</dbReference>
<keyword evidence="3" id="KW-1185">Reference proteome</keyword>
<dbReference type="Proteomes" id="UP000837932">
    <property type="component" value="Unassembled WGS sequence"/>
</dbReference>
<organism evidence="2 3">
    <name type="scientific">Emticicia aquatica</name>
    <dbReference type="NCBI Taxonomy" id="1681835"/>
    <lineage>
        <taxon>Bacteria</taxon>
        <taxon>Pseudomonadati</taxon>
        <taxon>Bacteroidota</taxon>
        <taxon>Cytophagia</taxon>
        <taxon>Cytophagales</taxon>
        <taxon>Leadbetterellaceae</taxon>
        <taxon>Emticicia</taxon>
    </lineage>
</organism>
<sequence>MKALNLLLFAFLAFASTEVFAQKQKKVKEHRVVFHLATPDTVAYRALTKQLTNVLTVWPTAKIEVVVHNKGLGMVIKGKSQFEPEINNLIEQGVSFVVCENSLKQQKLTKEQIFPKAGFVPAGLVEIIEKQEQGWSYIKAGF</sequence>
<dbReference type="Pfam" id="PF02635">
    <property type="entry name" value="DsrE"/>
    <property type="match status" value="1"/>
</dbReference>
<evidence type="ECO:0000313" key="2">
    <source>
        <dbReference type="EMBL" id="CAH0994834.1"/>
    </source>
</evidence>
<feature type="signal peptide" evidence="1">
    <location>
        <begin position="1"/>
        <end position="21"/>
    </location>
</feature>
<dbReference type="Gene3D" id="3.40.1260.10">
    <property type="entry name" value="DsrEFH-like"/>
    <property type="match status" value="1"/>
</dbReference>
<evidence type="ECO:0000256" key="1">
    <source>
        <dbReference type="SAM" id="SignalP"/>
    </source>
</evidence>
<evidence type="ECO:0000313" key="3">
    <source>
        <dbReference type="Proteomes" id="UP000837932"/>
    </source>
</evidence>
<gene>
    <name evidence="2" type="ORF">EMA8858_00946</name>
</gene>